<sequence>MQAQLMEKKDFLAFTLDNPAGISTGFKFELAQHTQVEVLDTGAIVFSPIDQTTTGQHSKSIVLSCAVHGNETAPIEICNALITALLNQTIKTAHRLLFLIGNPPAIHNKTRFIEENMNRLFSGAHSKGQGLINDERIRAKKLEKYVADFFNNDSANSQRIHYDLHTAIRSSKHEKFAIYPYRSGRSYNGEQMMFLAACGVDTILFHHEPTTTFSYYSSEQFNADAFTVELGKVMPFGENDMLRFEQTQIMLTMLITQPSVTVEPYDPKQLNLYKVSRSINKNADDFNFAFANDVPNFSQFRQGEILATEAGKAITVNSPVEAIVFPNANVPVGQRTVLCLVPAPNEDVQ</sequence>
<evidence type="ECO:0000256" key="6">
    <source>
        <dbReference type="NCBIfam" id="TIGR03242"/>
    </source>
</evidence>
<dbReference type="RefSeq" id="WP_167677319.1">
    <property type="nucleotide sequence ID" value="NZ_CP050313.1"/>
</dbReference>
<dbReference type="EMBL" id="CP050313">
    <property type="protein sequence ID" value="QIR14500.1"/>
    <property type="molecule type" value="Genomic_DNA"/>
</dbReference>
<dbReference type="CDD" id="cd03855">
    <property type="entry name" value="M14_ASTE"/>
    <property type="match status" value="1"/>
</dbReference>
<evidence type="ECO:0000256" key="3">
    <source>
        <dbReference type="ARBA" id="ARBA00022801"/>
    </source>
</evidence>
<dbReference type="KEGG" id="saes:HBH39_08375"/>
<protein>
    <recommendedName>
        <fullName evidence="5 6">Succinylglutamate desuccinylase</fullName>
        <ecNumber evidence="5 6">3.5.1.96</ecNumber>
    </recommendedName>
</protein>
<dbReference type="Pfam" id="PF04952">
    <property type="entry name" value="AstE_AspA_hybrid"/>
    <property type="match status" value="1"/>
</dbReference>
<dbReference type="UniPathway" id="UPA00185">
    <property type="reaction ID" value="UER00283"/>
</dbReference>
<feature type="binding site" evidence="5">
    <location>
        <position position="165"/>
    </location>
    <ligand>
        <name>Zn(2+)</name>
        <dbReference type="ChEBI" id="CHEBI:29105"/>
    </ligand>
</feature>
<evidence type="ECO:0000256" key="4">
    <source>
        <dbReference type="ARBA" id="ARBA00022833"/>
    </source>
</evidence>
<accession>A0A6G9QIX9</accession>
<feature type="binding site" evidence="5">
    <location>
        <position position="71"/>
    </location>
    <ligand>
        <name>Zn(2+)</name>
        <dbReference type="ChEBI" id="CHEBI:29105"/>
    </ligand>
</feature>
<keyword evidence="3 5" id="KW-0378">Hydrolase</keyword>
<comment type="cofactor">
    <cofactor evidence="5">
        <name>Zn(2+)</name>
        <dbReference type="ChEBI" id="CHEBI:29105"/>
    </cofactor>
    <text evidence="5">Binds 1 zinc ion per subunit.</text>
</comment>
<evidence type="ECO:0000256" key="1">
    <source>
        <dbReference type="ARBA" id="ARBA00022503"/>
    </source>
</evidence>
<evidence type="ECO:0000259" key="8">
    <source>
        <dbReference type="Pfam" id="PF24827"/>
    </source>
</evidence>
<dbReference type="PANTHER" id="PTHR15162:SF7">
    <property type="entry name" value="SUCCINYLGLUTAMATE DESUCCINYLASE"/>
    <property type="match status" value="1"/>
</dbReference>
<dbReference type="HAMAP" id="MF_00767">
    <property type="entry name" value="Arg_catab_AstE"/>
    <property type="match status" value="1"/>
</dbReference>
<dbReference type="NCBIfam" id="NF003706">
    <property type="entry name" value="PRK05324.1"/>
    <property type="match status" value="1"/>
</dbReference>
<dbReference type="GO" id="GO:0016788">
    <property type="term" value="F:hydrolase activity, acting on ester bonds"/>
    <property type="evidence" value="ECO:0007669"/>
    <property type="project" value="UniProtKB-UniRule"/>
</dbReference>
<keyword evidence="2 5" id="KW-0479">Metal-binding</keyword>
<feature type="domain" description="Succinylglutamate desuccinylase/Aspartoacylase catalytic" evidence="8">
    <location>
        <begin position="59"/>
        <end position="252"/>
    </location>
</feature>
<dbReference type="InterPro" id="IPR016681">
    <property type="entry name" value="SuccinylGlu_desuccinylase"/>
</dbReference>
<gene>
    <name evidence="5 9" type="primary">astE</name>
    <name evidence="9" type="ORF">HBH39_08375</name>
</gene>
<dbReference type="InterPro" id="IPR050178">
    <property type="entry name" value="AspA/AstE_fam"/>
</dbReference>
<evidence type="ECO:0000313" key="10">
    <source>
        <dbReference type="Proteomes" id="UP000502608"/>
    </source>
</evidence>
<feature type="domain" description="AstE/AspA barrel-sandwich hybrid" evidence="7">
    <location>
        <begin position="269"/>
        <end position="342"/>
    </location>
</feature>
<dbReference type="GO" id="GO:0008270">
    <property type="term" value="F:zinc ion binding"/>
    <property type="evidence" value="ECO:0007669"/>
    <property type="project" value="UniProtKB-UniRule"/>
</dbReference>
<keyword evidence="10" id="KW-1185">Reference proteome</keyword>
<evidence type="ECO:0000313" key="9">
    <source>
        <dbReference type="EMBL" id="QIR14500.1"/>
    </source>
</evidence>
<organism evidence="9 10">
    <name type="scientific">Shewanella aestuarii</name>
    <dbReference type="NCBI Taxonomy" id="1028752"/>
    <lineage>
        <taxon>Bacteria</taxon>
        <taxon>Pseudomonadati</taxon>
        <taxon>Pseudomonadota</taxon>
        <taxon>Gammaproteobacteria</taxon>
        <taxon>Alteromonadales</taxon>
        <taxon>Shewanellaceae</taxon>
        <taxon>Shewanella</taxon>
    </lineage>
</organism>
<dbReference type="AlphaFoldDB" id="A0A6G9QIX9"/>
<dbReference type="NCBIfam" id="TIGR03242">
    <property type="entry name" value="arg_catab_astE"/>
    <property type="match status" value="1"/>
</dbReference>
<dbReference type="EC" id="3.5.1.96" evidence="5 6"/>
<dbReference type="InterPro" id="IPR007036">
    <property type="entry name" value="Aste_AspA_hybrid_dom"/>
</dbReference>
<dbReference type="SUPFAM" id="SSF53187">
    <property type="entry name" value="Zn-dependent exopeptidases"/>
    <property type="match status" value="1"/>
</dbReference>
<evidence type="ECO:0000256" key="2">
    <source>
        <dbReference type="ARBA" id="ARBA00022723"/>
    </source>
</evidence>
<feature type="binding site" evidence="5">
    <location>
        <position position="68"/>
    </location>
    <ligand>
        <name>Zn(2+)</name>
        <dbReference type="ChEBI" id="CHEBI:29105"/>
    </ligand>
</feature>
<comment type="pathway">
    <text evidence="5">Amino-acid degradation; L-arginine degradation via AST pathway; L-glutamate and succinate from L-arginine: step 5/5.</text>
</comment>
<proteinExistence type="inferred from homology"/>
<name>A0A6G9QIX9_9GAMM</name>
<dbReference type="PANTHER" id="PTHR15162">
    <property type="entry name" value="ASPARTOACYLASE"/>
    <property type="match status" value="1"/>
</dbReference>
<keyword evidence="1 5" id="KW-0056">Arginine metabolism</keyword>
<dbReference type="Pfam" id="PF24827">
    <property type="entry name" value="AstE_AspA_cat"/>
    <property type="match status" value="1"/>
</dbReference>
<feature type="active site" evidence="5">
    <location>
        <position position="229"/>
    </location>
</feature>
<dbReference type="GO" id="GO:0019545">
    <property type="term" value="P:L-arginine catabolic process to succinate"/>
    <property type="evidence" value="ECO:0007669"/>
    <property type="project" value="UniProtKB-UniRule"/>
</dbReference>
<comment type="function">
    <text evidence="5">Transforms N(2)-succinylglutamate into succinate and glutamate.</text>
</comment>
<dbReference type="GO" id="GO:0009017">
    <property type="term" value="F:succinylglutamate desuccinylase activity"/>
    <property type="evidence" value="ECO:0007669"/>
    <property type="project" value="UniProtKB-UniRule"/>
</dbReference>
<dbReference type="PIRSF" id="PIRSF017020">
    <property type="entry name" value="AstE"/>
    <property type="match status" value="1"/>
</dbReference>
<evidence type="ECO:0000256" key="5">
    <source>
        <dbReference type="HAMAP-Rule" id="MF_00767"/>
    </source>
</evidence>
<comment type="catalytic activity">
    <reaction evidence="5">
        <text>N-succinyl-L-glutamate + H2O = L-glutamate + succinate</text>
        <dbReference type="Rhea" id="RHEA:15169"/>
        <dbReference type="ChEBI" id="CHEBI:15377"/>
        <dbReference type="ChEBI" id="CHEBI:29985"/>
        <dbReference type="ChEBI" id="CHEBI:30031"/>
        <dbReference type="ChEBI" id="CHEBI:58763"/>
        <dbReference type="EC" id="3.5.1.96"/>
    </reaction>
</comment>
<dbReference type="GO" id="GO:0019544">
    <property type="term" value="P:L-arginine catabolic process to L-glutamate"/>
    <property type="evidence" value="ECO:0007669"/>
    <property type="project" value="UniProtKB-UniRule"/>
</dbReference>
<dbReference type="Proteomes" id="UP000502608">
    <property type="component" value="Chromosome"/>
</dbReference>
<reference evidence="9 10" key="1">
    <citation type="submission" date="2020-03" db="EMBL/GenBank/DDBJ databases">
        <title>Complete genome sequence of Shewanella sp.</title>
        <authorList>
            <person name="Kim Y.-S."/>
            <person name="Kim S.-J."/>
            <person name="Jung H.-K."/>
            <person name="Kim K.-H."/>
        </authorList>
    </citation>
    <scope>NUCLEOTIDE SEQUENCE [LARGE SCALE GENOMIC DNA]</scope>
    <source>
        <strain evidence="9 10">PN3F2</strain>
    </source>
</reference>
<evidence type="ECO:0000259" key="7">
    <source>
        <dbReference type="Pfam" id="PF04952"/>
    </source>
</evidence>
<keyword evidence="4 5" id="KW-0862">Zinc</keyword>
<dbReference type="Gene3D" id="3.40.630.10">
    <property type="entry name" value="Zn peptidases"/>
    <property type="match status" value="1"/>
</dbReference>
<dbReference type="InterPro" id="IPR055438">
    <property type="entry name" value="AstE_AspA_cat"/>
</dbReference>
<comment type="similarity">
    <text evidence="5">Belongs to the AspA/AstE family. Succinylglutamate desuccinylase subfamily.</text>
</comment>